<dbReference type="EMBL" id="CVRI01000038">
    <property type="protein sequence ID" value="CRK94310.1"/>
    <property type="molecule type" value="Genomic_DNA"/>
</dbReference>
<gene>
    <name evidence="1" type="ORF">CLUMA_CG007825</name>
</gene>
<protein>
    <submittedName>
        <fullName evidence="1">CLUMA_CG007825, isoform A</fullName>
    </submittedName>
</protein>
<evidence type="ECO:0000313" key="2">
    <source>
        <dbReference type="Proteomes" id="UP000183832"/>
    </source>
</evidence>
<sequence length="64" mass="7351">MKRKQSSKECFCEWKRTSSSHHICKQKPTHKTTGGKEYLRIESKINNPKIIILTAACISLSCNK</sequence>
<organism evidence="1 2">
    <name type="scientific">Clunio marinus</name>
    <dbReference type="NCBI Taxonomy" id="568069"/>
    <lineage>
        <taxon>Eukaryota</taxon>
        <taxon>Metazoa</taxon>
        <taxon>Ecdysozoa</taxon>
        <taxon>Arthropoda</taxon>
        <taxon>Hexapoda</taxon>
        <taxon>Insecta</taxon>
        <taxon>Pterygota</taxon>
        <taxon>Neoptera</taxon>
        <taxon>Endopterygota</taxon>
        <taxon>Diptera</taxon>
        <taxon>Nematocera</taxon>
        <taxon>Chironomoidea</taxon>
        <taxon>Chironomidae</taxon>
        <taxon>Clunio</taxon>
    </lineage>
</organism>
<reference evidence="1 2" key="1">
    <citation type="submission" date="2015-04" db="EMBL/GenBank/DDBJ databases">
        <authorList>
            <person name="Syromyatnikov M.Y."/>
            <person name="Popov V.N."/>
        </authorList>
    </citation>
    <scope>NUCLEOTIDE SEQUENCE [LARGE SCALE GENOMIC DNA]</scope>
</reference>
<accession>A0A1J1I5U2</accession>
<keyword evidence="2" id="KW-1185">Reference proteome</keyword>
<proteinExistence type="predicted"/>
<name>A0A1J1I5U2_9DIPT</name>
<evidence type="ECO:0000313" key="1">
    <source>
        <dbReference type="EMBL" id="CRK94310.1"/>
    </source>
</evidence>
<dbReference type="AlphaFoldDB" id="A0A1J1I5U2"/>
<dbReference type="Proteomes" id="UP000183832">
    <property type="component" value="Unassembled WGS sequence"/>
</dbReference>